<evidence type="ECO:0000313" key="2">
    <source>
        <dbReference type="EMBL" id="ETW98056.1"/>
    </source>
</evidence>
<dbReference type="Pfam" id="PF00873">
    <property type="entry name" value="ACR_tran"/>
    <property type="match status" value="1"/>
</dbReference>
<feature type="transmembrane region" description="Helical" evidence="1">
    <location>
        <begin position="900"/>
        <end position="921"/>
    </location>
</feature>
<dbReference type="Gene3D" id="1.20.1640.10">
    <property type="entry name" value="Multidrug efflux transporter AcrB transmembrane domain"/>
    <property type="match status" value="2"/>
</dbReference>
<dbReference type="InterPro" id="IPR001036">
    <property type="entry name" value="Acrflvin-R"/>
</dbReference>
<dbReference type="HOGENOM" id="CLU_002755_1_2_7"/>
<evidence type="ECO:0000313" key="3">
    <source>
        <dbReference type="Proteomes" id="UP000019141"/>
    </source>
</evidence>
<dbReference type="PANTHER" id="PTHR32063:SF33">
    <property type="entry name" value="RND SUPERFAMILY EFFLUX PUMP PERMEASE COMPONENT"/>
    <property type="match status" value="1"/>
</dbReference>
<keyword evidence="1" id="KW-0812">Transmembrane</keyword>
<feature type="transmembrane region" description="Helical" evidence="1">
    <location>
        <begin position="355"/>
        <end position="373"/>
    </location>
</feature>
<name>W4LL25_ENTF1</name>
<dbReference type="Gene3D" id="3.30.70.1440">
    <property type="entry name" value="Multidrug efflux transporter AcrB pore domain"/>
    <property type="match status" value="1"/>
</dbReference>
<protein>
    <recommendedName>
        <fullName evidence="4">Acriflavin resistance protein</fullName>
    </recommendedName>
</protein>
<sequence length="1067" mass="117455">MKGLVHAAVHNPVATNILMVVIIVAGAWSALSLQREVMPQLSFDIIQIRIAYEGATPEEVEESIVIKVEEAIHTIEGVRRVFSKAYEGVGMIFAELEPGVDNRSVRDDIEDEVGKIDTFPDEAKEPRYVELKEQDQVINIAVYGEQPESTLKETAKQVRDDLLATPYVSQIDIVGTRDYEIAIEIAESTLRRYGLTLDEVSQLVRGNSLELSAGDIKTPTQDIVVRTTGQRYTAEEFAAIPLLTTETGAIITLGAVANVIDGFEDADIFGRFNGKPGVLVTILKAESEDALQVADAVHHYVKTQQSRLPEGLQLSVWADRSPVIKGRLQLLTNNGLMGLLLVTVCLWFFMNFRLAFWVAAGLPVAFMGAFWLIDYYGSTMNMITMFACIMAIGILVDDAIVVGENVYSHWRRGKSPIQAAIDGTNEVALPVVAAVATSIAAFIPLFIMEGIMGKFIAVIPVAMVAALLASLIECLFIMSAHLAHSLPQRDTRAKSRGLGALSQRLRDSIESWVDWTIERLYGPVLRWAVTYRLIVAATALAILMLALGVVGGGHINFFLFPKTDSEYVLAQLTLPQGTPSERTLALSKQIEQAAWQLNRVFEADEQEPVVKNAMTVVGQHTSRNPEIGSHAGEVTVELAAVEQRSVSSTDILAKWRELTGDVPEALALTFGTPEIGPGGSPIEVRLIGESFDDLRQAADRVKAELGTYPGVFDIQDDFRPGKVEMRLALKPEARVLGLTLADLARQMRQGFFGAEALRVQRGRDDVSVMVRYPESERRALGDVENMRIRTPDGREIPFGEVASVTLQRGYAVIHHDDRERVVAVTADVDTNTANAAKVLADLEAGFLPKLMAEYDGLRFSFEGQQRETQRSVNSLFRGFVLAMLLIYGILATIFRSYLQPLIVMSVIPFGLIGALVGHLLMGHALTMMSLFGLVALSGVVVNDSLVLLDFVNRAIRQGEPIERAIHIGGQARFRAIMLTTITTVAGLLPILLEGSFQAQFLIPMAISISFGLMGATFLVLLLVPALYMLLYDVRRICNWLWNGTWELAEERELQEREVAEIVEVSRK</sequence>
<evidence type="ECO:0008006" key="4">
    <source>
        <dbReference type="Google" id="ProtNLM"/>
    </source>
</evidence>
<dbReference type="GO" id="GO:0005886">
    <property type="term" value="C:plasma membrane"/>
    <property type="evidence" value="ECO:0007669"/>
    <property type="project" value="TreeGrafter"/>
</dbReference>
<feature type="transmembrane region" description="Helical" evidence="1">
    <location>
        <begin position="12"/>
        <end position="31"/>
    </location>
</feature>
<dbReference type="EMBL" id="AZHW01000592">
    <property type="protein sequence ID" value="ETW98056.1"/>
    <property type="molecule type" value="Genomic_DNA"/>
</dbReference>
<feature type="transmembrane region" description="Helical" evidence="1">
    <location>
        <begin position="1004"/>
        <end position="1030"/>
    </location>
</feature>
<dbReference type="PANTHER" id="PTHR32063">
    <property type="match status" value="1"/>
</dbReference>
<gene>
    <name evidence="2" type="ORF">ETSY1_20340</name>
</gene>
<feature type="transmembrane region" description="Helical" evidence="1">
    <location>
        <begin position="973"/>
        <end position="992"/>
    </location>
</feature>
<reference evidence="2 3" key="1">
    <citation type="journal article" date="2014" name="Nature">
        <title>An environmental bacterial taxon with a large and distinct metabolic repertoire.</title>
        <authorList>
            <person name="Wilson M.C."/>
            <person name="Mori T."/>
            <person name="Ruckert C."/>
            <person name="Uria A.R."/>
            <person name="Helf M.J."/>
            <person name="Takada K."/>
            <person name="Gernert C."/>
            <person name="Steffens U.A."/>
            <person name="Heycke N."/>
            <person name="Schmitt S."/>
            <person name="Rinke C."/>
            <person name="Helfrich E.J."/>
            <person name="Brachmann A.O."/>
            <person name="Gurgui C."/>
            <person name="Wakimoto T."/>
            <person name="Kracht M."/>
            <person name="Crusemann M."/>
            <person name="Hentschel U."/>
            <person name="Abe I."/>
            <person name="Matsunaga S."/>
            <person name="Kalinowski J."/>
            <person name="Takeyama H."/>
            <person name="Piel J."/>
        </authorList>
    </citation>
    <scope>NUCLEOTIDE SEQUENCE [LARGE SCALE GENOMIC DNA]</scope>
    <source>
        <strain evidence="3">TSY1</strain>
    </source>
</reference>
<feature type="transmembrane region" description="Helical" evidence="1">
    <location>
        <begin position="427"/>
        <end position="448"/>
    </location>
</feature>
<keyword evidence="1" id="KW-0472">Membrane</keyword>
<feature type="transmembrane region" description="Helical" evidence="1">
    <location>
        <begin position="385"/>
        <end position="407"/>
    </location>
</feature>
<dbReference type="Gene3D" id="3.30.70.1320">
    <property type="entry name" value="Multidrug efflux transporter AcrB pore domain like"/>
    <property type="match status" value="1"/>
</dbReference>
<dbReference type="AlphaFoldDB" id="W4LL25"/>
<dbReference type="GO" id="GO:0042910">
    <property type="term" value="F:xenobiotic transmembrane transporter activity"/>
    <property type="evidence" value="ECO:0007669"/>
    <property type="project" value="TreeGrafter"/>
</dbReference>
<dbReference type="SUPFAM" id="SSF82714">
    <property type="entry name" value="Multidrug efflux transporter AcrB TolC docking domain, DN and DC subdomains"/>
    <property type="match status" value="2"/>
</dbReference>
<dbReference type="Gene3D" id="3.30.2090.10">
    <property type="entry name" value="Multidrug efflux transporter AcrB TolC docking domain, DN and DC subdomains"/>
    <property type="match status" value="2"/>
</dbReference>
<dbReference type="PATRIC" id="fig|1429438.4.peg.3951"/>
<keyword evidence="3" id="KW-1185">Reference proteome</keyword>
<feature type="transmembrane region" description="Helical" evidence="1">
    <location>
        <begin position="529"/>
        <end position="550"/>
    </location>
</feature>
<dbReference type="PRINTS" id="PR00702">
    <property type="entry name" value="ACRIFLAVINRP"/>
</dbReference>
<organism evidence="2 3">
    <name type="scientific">Entotheonella factor</name>
    <dbReference type="NCBI Taxonomy" id="1429438"/>
    <lineage>
        <taxon>Bacteria</taxon>
        <taxon>Pseudomonadati</taxon>
        <taxon>Nitrospinota/Tectimicrobiota group</taxon>
        <taxon>Candidatus Tectimicrobiota</taxon>
        <taxon>Candidatus Entotheonellia</taxon>
        <taxon>Candidatus Entotheonellales</taxon>
        <taxon>Candidatus Entotheonellaceae</taxon>
        <taxon>Candidatus Entotheonella</taxon>
    </lineage>
</organism>
<keyword evidence="1" id="KW-1133">Transmembrane helix</keyword>
<dbReference type="Proteomes" id="UP000019141">
    <property type="component" value="Unassembled WGS sequence"/>
</dbReference>
<dbReference type="Gene3D" id="3.30.70.1430">
    <property type="entry name" value="Multidrug efflux transporter AcrB pore domain"/>
    <property type="match status" value="2"/>
</dbReference>
<dbReference type="SUPFAM" id="SSF82693">
    <property type="entry name" value="Multidrug efflux transporter AcrB pore domain, PN1, PN2, PC1 and PC2 subdomains"/>
    <property type="match status" value="3"/>
</dbReference>
<dbReference type="SUPFAM" id="SSF82866">
    <property type="entry name" value="Multidrug efflux transporter AcrB transmembrane domain"/>
    <property type="match status" value="2"/>
</dbReference>
<accession>W4LL25</accession>
<feature type="transmembrane region" description="Helical" evidence="1">
    <location>
        <begin position="875"/>
        <end position="894"/>
    </location>
</feature>
<dbReference type="InterPro" id="IPR027463">
    <property type="entry name" value="AcrB_DN_DC_subdom"/>
</dbReference>
<feature type="transmembrane region" description="Helical" evidence="1">
    <location>
        <begin position="455"/>
        <end position="478"/>
    </location>
</feature>
<feature type="transmembrane region" description="Helical" evidence="1">
    <location>
        <begin position="330"/>
        <end position="349"/>
    </location>
</feature>
<proteinExistence type="predicted"/>
<evidence type="ECO:0000256" key="1">
    <source>
        <dbReference type="SAM" id="Phobius"/>
    </source>
</evidence>
<comment type="caution">
    <text evidence="2">The sequence shown here is derived from an EMBL/GenBank/DDBJ whole genome shotgun (WGS) entry which is preliminary data.</text>
</comment>